<dbReference type="SUPFAM" id="SSF88659">
    <property type="entry name" value="Sigma3 and sigma4 domains of RNA polymerase sigma factors"/>
    <property type="match status" value="1"/>
</dbReference>
<keyword evidence="5" id="KW-0804">Transcription</keyword>
<feature type="domain" description="RNA polymerase sigma-70 region 2" evidence="6">
    <location>
        <begin position="29"/>
        <end position="92"/>
    </location>
</feature>
<dbReference type="InterPro" id="IPR013324">
    <property type="entry name" value="RNA_pol_sigma_r3/r4-like"/>
</dbReference>
<accession>A0A7M1RTS9</accession>
<dbReference type="NCBIfam" id="TIGR02937">
    <property type="entry name" value="sigma70-ECF"/>
    <property type="match status" value="1"/>
</dbReference>
<comment type="similarity">
    <text evidence="1">Belongs to the sigma-70 factor family. ECF subfamily.</text>
</comment>
<dbReference type="InterPro" id="IPR013325">
    <property type="entry name" value="RNA_pol_sigma_r2"/>
</dbReference>
<dbReference type="Gene3D" id="1.10.10.10">
    <property type="entry name" value="Winged helix-like DNA-binding domain superfamily/Winged helix DNA-binding domain"/>
    <property type="match status" value="1"/>
</dbReference>
<dbReference type="GO" id="GO:0006352">
    <property type="term" value="P:DNA-templated transcription initiation"/>
    <property type="evidence" value="ECO:0007669"/>
    <property type="project" value="InterPro"/>
</dbReference>
<dbReference type="RefSeq" id="YP_010113497.1">
    <property type="nucleotide sequence ID" value="NC_055903.1"/>
</dbReference>
<sequence length="187" mass="21806">MKTPRITPEEIGIIKRAQAGDESAFSQIFQKYRSFVSKILFSYIKDPDEADDITNVVFLKVYKKLSTFTEYESFGGWLRVLSNRVAIDYLREVKSNSRMIENFKNKGFSCNAVVGSEDEMVNRLTYKNILEEFEKLPEQTKQVCELFYIDNLTVSQIKEALNIPTGTIKSLLFRTRKKIQKQFKQEL</sequence>
<dbReference type="KEGG" id="vg:65132022"/>
<dbReference type="InterPro" id="IPR007627">
    <property type="entry name" value="RNA_pol_sigma70_r2"/>
</dbReference>
<dbReference type="Pfam" id="PF04545">
    <property type="entry name" value="Sigma70_r4"/>
    <property type="match status" value="1"/>
</dbReference>
<keyword evidence="4" id="KW-0238">DNA-binding</keyword>
<name>A0A7M1RTS9_9CAUD</name>
<dbReference type="Gene3D" id="1.10.1740.10">
    <property type="match status" value="1"/>
</dbReference>
<dbReference type="GO" id="GO:0003677">
    <property type="term" value="F:DNA binding"/>
    <property type="evidence" value="ECO:0007669"/>
    <property type="project" value="InterPro"/>
</dbReference>
<dbReference type="EMBL" id="MT774410">
    <property type="protein sequence ID" value="QOR57857.1"/>
    <property type="molecule type" value="Genomic_DNA"/>
</dbReference>
<keyword evidence="2" id="KW-0805">Transcription regulation</keyword>
<dbReference type="PANTHER" id="PTHR43133">
    <property type="entry name" value="RNA POLYMERASE ECF-TYPE SIGMA FACTO"/>
    <property type="match status" value="1"/>
</dbReference>
<organism evidence="8 9">
    <name type="scientific">uncultured phage cr272_1</name>
    <dbReference type="NCBI Taxonomy" id="2772094"/>
    <lineage>
        <taxon>Viruses</taxon>
        <taxon>Duplodnaviria</taxon>
        <taxon>Heunggongvirae</taxon>
        <taxon>Uroviricota</taxon>
        <taxon>Caudoviricetes</taxon>
        <taxon>Crassvirales</taxon>
        <taxon>Suoliviridae</taxon>
        <taxon>Oafivirinae</taxon>
        <taxon>Buhlduvirus</taxon>
        <taxon>Buhlduvirus porcinus</taxon>
    </lineage>
</organism>
<dbReference type="SUPFAM" id="SSF88946">
    <property type="entry name" value="Sigma2 domain of RNA polymerase sigma factors"/>
    <property type="match status" value="1"/>
</dbReference>
<dbReference type="InterPro" id="IPR014284">
    <property type="entry name" value="RNA_pol_sigma-70_dom"/>
</dbReference>
<keyword evidence="3" id="KW-0731">Sigma factor</keyword>
<dbReference type="InterPro" id="IPR036388">
    <property type="entry name" value="WH-like_DNA-bd_sf"/>
</dbReference>
<dbReference type="CDD" id="cd06171">
    <property type="entry name" value="Sigma70_r4"/>
    <property type="match status" value="1"/>
</dbReference>
<evidence type="ECO:0000313" key="9">
    <source>
        <dbReference type="Proteomes" id="UP000594103"/>
    </source>
</evidence>
<evidence type="ECO:0000259" key="6">
    <source>
        <dbReference type="Pfam" id="PF04542"/>
    </source>
</evidence>
<dbReference type="PANTHER" id="PTHR43133:SF60">
    <property type="entry name" value="RNA POLYMERASE SIGMA FACTOR SIGV"/>
    <property type="match status" value="1"/>
</dbReference>
<evidence type="ECO:0000256" key="3">
    <source>
        <dbReference type="ARBA" id="ARBA00023082"/>
    </source>
</evidence>
<evidence type="ECO:0000259" key="7">
    <source>
        <dbReference type="Pfam" id="PF04545"/>
    </source>
</evidence>
<evidence type="ECO:0000256" key="2">
    <source>
        <dbReference type="ARBA" id="ARBA00023015"/>
    </source>
</evidence>
<proteinExistence type="inferred from homology"/>
<evidence type="ECO:0000256" key="4">
    <source>
        <dbReference type="ARBA" id="ARBA00023125"/>
    </source>
</evidence>
<evidence type="ECO:0000256" key="1">
    <source>
        <dbReference type="ARBA" id="ARBA00010641"/>
    </source>
</evidence>
<feature type="domain" description="RNA polymerase sigma-70 region 4" evidence="7">
    <location>
        <begin position="134"/>
        <end position="181"/>
    </location>
</feature>
<dbReference type="Pfam" id="PF04542">
    <property type="entry name" value="Sigma70_r2"/>
    <property type="match status" value="1"/>
</dbReference>
<keyword evidence="9" id="KW-1185">Reference proteome</keyword>
<reference evidence="8 9" key="1">
    <citation type="submission" date="2020-07" db="EMBL/GenBank/DDBJ databases">
        <title>Taxonomic proposal: Crassvirales, a new order of highly abundant and diverse bacterial viruses.</title>
        <authorList>
            <person name="Shkoporov A.N."/>
            <person name="Stockdale S.R."/>
            <person name="Guerin E."/>
            <person name="Ross R.P."/>
            <person name="Hill C."/>
        </authorList>
    </citation>
    <scope>NUCLEOTIDE SEQUENCE [LARGE SCALE GENOMIC DNA]</scope>
</reference>
<dbReference type="InterPro" id="IPR007630">
    <property type="entry name" value="RNA_pol_sigma70_r4"/>
</dbReference>
<protein>
    <submittedName>
        <fullName evidence="8">RNA polymerase sigma-W factor</fullName>
    </submittedName>
</protein>
<evidence type="ECO:0000313" key="8">
    <source>
        <dbReference type="EMBL" id="QOR57857.1"/>
    </source>
</evidence>
<evidence type="ECO:0000256" key="5">
    <source>
        <dbReference type="ARBA" id="ARBA00023163"/>
    </source>
</evidence>
<dbReference type="InterPro" id="IPR039425">
    <property type="entry name" value="RNA_pol_sigma-70-like"/>
</dbReference>
<dbReference type="GeneID" id="65132022"/>
<dbReference type="Proteomes" id="UP000594103">
    <property type="component" value="Segment"/>
</dbReference>
<dbReference type="GO" id="GO:0016987">
    <property type="term" value="F:sigma factor activity"/>
    <property type="evidence" value="ECO:0007669"/>
    <property type="project" value="UniProtKB-KW"/>
</dbReference>